<feature type="chain" id="PRO_5007871261" evidence="1">
    <location>
        <begin position="20"/>
        <end position="236"/>
    </location>
</feature>
<evidence type="ECO:0000313" key="3">
    <source>
        <dbReference type="Proteomes" id="UP000076798"/>
    </source>
</evidence>
<reference evidence="2 3" key="1">
    <citation type="journal article" date="2016" name="Mol. Biol. Evol.">
        <title>Comparative Genomics of Early-Diverging Mushroom-Forming Fungi Provides Insights into the Origins of Lignocellulose Decay Capabilities.</title>
        <authorList>
            <person name="Nagy L.G."/>
            <person name="Riley R."/>
            <person name="Tritt A."/>
            <person name="Adam C."/>
            <person name="Daum C."/>
            <person name="Floudas D."/>
            <person name="Sun H."/>
            <person name="Yadav J.S."/>
            <person name="Pangilinan J."/>
            <person name="Larsson K.H."/>
            <person name="Matsuura K."/>
            <person name="Barry K."/>
            <person name="Labutti K."/>
            <person name="Kuo R."/>
            <person name="Ohm R.A."/>
            <person name="Bhattacharya S.S."/>
            <person name="Shirouzu T."/>
            <person name="Yoshinaga Y."/>
            <person name="Martin F.M."/>
            <person name="Grigoriev I.V."/>
            <person name="Hibbett D.S."/>
        </authorList>
    </citation>
    <scope>NUCLEOTIDE SEQUENCE [LARGE SCALE GENOMIC DNA]</scope>
    <source>
        <strain evidence="2 3">HHB10207 ss-3</strain>
    </source>
</reference>
<name>A0A166BMG3_9AGAM</name>
<dbReference type="EMBL" id="KV428104">
    <property type="protein sequence ID" value="KZT36544.1"/>
    <property type="molecule type" value="Genomic_DNA"/>
</dbReference>
<sequence length="236" mass="25111">MLLALTLCFLASLSGFVLGHPTSVARNGVTYSHPLHDGKPAKIPSQLTLISVDKRQPSPFELVPRTLTLPATGTISVTFTSGSLIGYVASTLTSDHTFALTLSSSSAAHVTVSRSTGFIDLAVASEPYGYVGAALGFQGSDFVSGSPSYAFMTPVPESSSPENGNVIGSQGESQIWYIDSTTLELTASWRSGTSSSPLIIFYDESYGDLDFTADLTAFTDEYSDRVIQVRLWFNPA</sequence>
<organism evidence="2 3">
    <name type="scientific">Sistotremastrum suecicum HHB10207 ss-3</name>
    <dbReference type="NCBI Taxonomy" id="1314776"/>
    <lineage>
        <taxon>Eukaryota</taxon>
        <taxon>Fungi</taxon>
        <taxon>Dikarya</taxon>
        <taxon>Basidiomycota</taxon>
        <taxon>Agaricomycotina</taxon>
        <taxon>Agaricomycetes</taxon>
        <taxon>Sistotremastrales</taxon>
        <taxon>Sistotremastraceae</taxon>
        <taxon>Sistotremastrum</taxon>
    </lineage>
</organism>
<proteinExistence type="predicted"/>
<dbReference type="Proteomes" id="UP000076798">
    <property type="component" value="Unassembled WGS sequence"/>
</dbReference>
<dbReference type="AlphaFoldDB" id="A0A166BMG3"/>
<protein>
    <submittedName>
        <fullName evidence="2">Uncharacterized protein</fullName>
    </submittedName>
</protein>
<accession>A0A166BMG3</accession>
<evidence type="ECO:0000313" key="2">
    <source>
        <dbReference type="EMBL" id="KZT36544.1"/>
    </source>
</evidence>
<gene>
    <name evidence="2" type="ORF">SISSUDRAFT_1049677</name>
</gene>
<dbReference type="OrthoDB" id="4584900at2759"/>
<feature type="signal peptide" evidence="1">
    <location>
        <begin position="1"/>
        <end position="19"/>
    </location>
</feature>
<evidence type="ECO:0000256" key="1">
    <source>
        <dbReference type="SAM" id="SignalP"/>
    </source>
</evidence>
<keyword evidence="1" id="KW-0732">Signal</keyword>
<keyword evidence="3" id="KW-1185">Reference proteome</keyword>